<evidence type="ECO:0000313" key="5">
    <source>
        <dbReference type="Proteomes" id="UP000663828"/>
    </source>
</evidence>
<dbReference type="EMBL" id="CAJNOR010000458">
    <property type="protein sequence ID" value="CAF0920717.1"/>
    <property type="molecule type" value="Genomic_DNA"/>
</dbReference>
<sequence>MASNYTNQQKTSSSNNNRSGFLGKTGTDEAPLDRTFYNMLNVSSTANGTEIKRAYYTLSLQYHPDRTQNLDEFTRREYAERFKLISQAYSILSDPEKRTLYNRYGKDEYLMNNDTMNMSFEDFDTEEFFQTMFGGEQFHDIIGDFQLAKTFKHTISQLLKDEDQTPEQRDEQKRQHLLFTEECFKDREERVKHLSNNLILKLSVFTDNDHSTNKEDASRQALEHFLEVNRADMLNLLQAPHGEQLLHCIGYVYSFKARFWLSKMNSQEGHIVKRFLGYGRHAHSAWKDRVHTVREAVKTVKCVVQLGQSMSKLEQIEHEELAISENADDSQYPFRHHSGHLEYSGYTPSVSVQEKPERRSSTRSVVPLSDEAKRQLEANVAAKSMETLWHVVKLEIESTERDVCDRVLNDLSCSRDIRRSRCIALSKLGQLWQQASLTDLS</sequence>
<reference evidence="4" key="1">
    <citation type="submission" date="2021-02" db="EMBL/GenBank/DDBJ databases">
        <authorList>
            <person name="Nowell W R."/>
        </authorList>
    </citation>
    <scope>NUCLEOTIDE SEQUENCE</scope>
</reference>
<dbReference type="InterPro" id="IPR001623">
    <property type="entry name" value="DnaJ_domain"/>
</dbReference>
<dbReference type="PANTHER" id="PTHR44924">
    <property type="entry name" value="DNAJ SUBFAMILY A MEMBER 2"/>
    <property type="match status" value="1"/>
</dbReference>
<feature type="domain" description="J" evidence="2">
    <location>
        <begin position="35"/>
        <end position="105"/>
    </location>
</feature>
<dbReference type="SUPFAM" id="SSF46565">
    <property type="entry name" value="Chaperone J-domain"/>
    <property type="match status" value="1"/>
</dbReference>
<keyword evidence="5" id="KW-1185">Reference proteome</keyword>
<dbReference type="OrthoDB" id="376357at2759"/>
<dbReference type="Proteomes" id="UP000663828">
    <property type="component" value="Unassembled WGS sequence"/>
</dbReference>
<dbReference type="Proteomes" id="UP000663852">
    <property type="component" value="Unassembled WGS sequence"/>
</dbReference>
<evidence type="ECO:0000256" key="1">
    <source>
        <dbReference type="SAM" id="MobiDB-lite"/>
    </source>
</evidence>
<comment type="caution">
    <text evidence="4">The sequence shown here is derived from an EMBL/GenBank/DDBJ whole genome shotgun (WGS) entry which is preliminary data.</text>
</comment>
<name>A0A814AZL1_ADIRI</name>
<dbReference type="InterPro" id="IPR018253">
    <property type="entry name" value="DnaJ_domain_CS"/>
</dbReference>
<feature type="compositionally biased region" description="Low complexity" evidence="1">
    <location>
        <begin position="1"/>
        <end position="19"/>
    </location>
</feature>
<dbReference type="PRINTS" id="PR00625">
    <property type="entry name" value="JDOMAIN"/>
</dbReference>
<dbReference type="AlphaFoldDB" id="A0A814AZL1"/>
<accession>A0A814AZL1</accession>
<organism evidence="4 5">
    <name type="scientific">Adineta ricciae</name>
    <name type="common">Rotifer</name>
    <dbReference type="NCBI Taxonomy" id="249248"/>
    <lineage>
        <taxon>Eukaryota</taxon>
        <taxon>Metazoa</taxon>
        <taxon>Spiralia</taxon>
        <taxon>Gnathifera</taxon>
        <taxon>Rotifera</taxon>
        <taxon>Eurotatoria</taxon>
        <taxon>Bdelloidea</taxon>
        <taxon>Adinetida</taxon>
        <taxon>Adinetidae</taxon>
        <taxon>Adineta</taxon>
    </lineage>
</organism>
<feature type="region of interest" description="Disordered" evidence="1">
    <location>
        <begin position="1"/>
        <end position="25"/>
    </location>
</feature>
<proteinExistence type="predicted"/>
<dbReference type="PROSITE" id="PS50076">
    <property type="entry name" value="DNAJ_2"/>
    <property type="match status" value="1"/>
</dbReference>
<dbReference type="PANTHER" id="PTHR44924:SF1">
    <property type="entry name" value="DNAJ SUBFAMILY A MEMBER 2"/>
    <property type="match status" value="1"/>
</dbReference>
<dbReference type="Pfam" id="PF00226">
    <property type="entry name" value="DnaJ"/>
    <property type="match status" value="1"/>
</dbReference>
<feature type="region of interest" description="Disordered" evidence="1">
    <location>
        <begin position="339"/>
        <end position="365"/>
    </location>
</feature>
<gene>
    <name evidence="3" type="ORF">EDS130_LOCUS3878</name>
    <name evidence="4" type="ORF">XAT740_LOCUS9021</name>
</gene>
<evidence type="ECO:0000313" key="4">
    <source>
        <dbReference type="EMBL" id="CAF0920717.1"/>
    </source>
</evidence>
<dbReference type="PROSITE" id="PS00636">
    <property type="entry name" value="DNAJ_1"/>
    <property type="match status" value="1"/>
</dbReference>
<dbReference type="SMART" id="SM00271">
    <property type="entry name" value="DnaJ"/>
    <property type="match status" value="1"/>
</dbReference>
<dbReference type="CDD" id="cd06257">
    <property type="entry name" value="DnaJ"/>
    <property type="match status" value="1"/>
</dbReference>
<dbReference type="Gene3D" id="1.10.287.110">
    <property type="entry name" value="DnaJ domain"/>
    <property type="match status" value="1"/>
</dbReference>
<dbReference type="InterPro" id="IPR026894">
    <property type="entry name" value="DnaJ_X"/>
</dbReference>
<dbReference type="EMBL" id="CAJNOJ010000010">
    <property type="protein sequence ID" value="CAF0781864.1"/>
    <property type="molecule type" value="Genomic_DNA"/>
</dbReference>
<evidence type="ECO:0000313" key="3">
    <source>
        <dbReference type="EMBL" id="CAF0781864.1"/>
    </source>
</evidence>
<evidence type="ECO:0000259" key="2">
    <source>
        <dbReference type="PROSITE" id="PS50076"/>
    </source>
</evidence>
<dbReference type="InterPro" id="IPR036869">
    <property type="entry name" value="J_dom_sf"/>
</dbReference>
<protein>
    <recommendedName>
        <fullName evidence="2">J domain-containing protein</fullName>
    </recommendedName>
</protein>
<dbReference type="Pfam" id="PF14308">
    <property type="entry name" value="DnaJ-X"/>
    <property type="match status" value="1"/>
</dbReference>